<organism evidence="4 5">
    <name type="scientific">Muricoccus pecuniae</name>
    <dbReference type="NCBI Taxonomy" id="693023"/>
    <lineage>
        <taxon>Bacteria</taxon>
        <taxon>Pseudomonadati</taxon>
        <taxon>Pseudomonadota</taxon>
        <taxon>Alphaproteobacteria</taxon>
        <taxon>Acetobacterales</taxon>
        <taxon>Roseomonadaceae</taxon>
        <taxon>Muricoccus</taxon>
    </lineage>
</organism>
<dbReference type="SMART" id="SM01080">
    <property type="entry name" value="CHASE2"/>
    <property type="match status" value="1"/>
</dbReference>
<reference evidence="4 5" key="1">
    <citation type="submission" date="2020-08" db="EMBL/GenBank/DDBJ databases">
        <title>Genomic Encyclopedia of Type Strains, Phase IV (KMG-IV): sequencing the most valuable type-strain genomes for metagenomic binning, comparative biology and taxonomic classification.</title>
        <authorList>
            <person name="Goeker M."/>
        </authorList>
    </citation>
    <scope>NUCLEOTIDE SEQUENCE [LARGE SCALE GENOMIC DNA]</scope>
    <source>
        <strain evidence="4 5">DSM 25622</strain>
    </source>
</reference>
<name>A0A840YFS0_9PROT</name>
<dbReference type="InterPro" id="IPR007890">
    <property type="entry name" value="CHASE2"/>
</dbReference>
<evidence type="ECO:0000313" key="4">
    <source>
        <dbReference type="EMBL" id="MBB5695187.1"/>
    </source>
</evidence>
<sequence length="553" mass="60300">MLIVLWVALEFLDPLGLGVAARRASAALFNALAGPVHGMSSPRAGDRIAVVEIGDGGASTEGRAAVWPIPLETHAQWLMKILEEGPRALFVDVRYQQRHAGEGVPALREVLDEARIRGIPILFSAGGPGWAPLPEELRPFGTLTAWPRQRERAYPLILEEHGAGHDAAHDAGGDAILHPAEATAPHHAGPHHDGTARQRVGAYDLYARLCAEGRLPEHCASAPRDADFANPLEIRWNAYPDPWQSALNSGCRTRDNPEWFERMTLAAKSLLRSMVSLTRNDIESRCRPNLTLDVNQWNRAREDGTGLPQWSLLRDRVVFFGFGTLDSNDRVDAALLGSVPGVQMHAQVFENLLAAGRSYTSLAPERHLAPGIGVHAAEMTEGLVWTATVLAAWWFLWRRGRSVQELRLPGCATSSRLTMLVLGGVGALMAIDFFQRGQTTGWPVLLTGYALLAIFLRLFLWTWQAPEGPDQAFALPRGEGWLRQVTAIPALGGLLLVLNELALHLAGTDWAAFVILYFSLMAEVNHASHASHEEAGSPGHAAPSSTPTQESRI</sequence>
<keyword evidence="5" id="KW-1185">Reference proteome</keyword>
<feature type="transmembrane region" description="Helical" evidence="2">
    <location>
        <begin position="382"/>
        <end position="397"/>
    </location>
</feature>
<proteinExistence type="predicted"/>
<accession>A0A840YFS0</accession>
<evidence type="ECO:0000256" key="1">
    <source>
        <dbReference type="SAM" id="MobiDB-lite"/>
    </source>
</evidence>
<keyword evidence="2" id="KW-0812">Transmembrane</keyword>
<feature type="transmembrane region" description="Helical" evidence="2">
    <location>
        <begin position="417"/>
        <end position="434"/>
    </location>
</feature>
<comment type="caution">
    <text evidence="4">The sequence shown here is derived from an EMBL/GenBank/DDBJ whole genome shotgun (WGS) entry which is preliminary data.</text>
</comment>
<dbReference type="AlphaFoldDB" id="A0A840YFS0"/>
<feature type="transmembrane region" description="Helical" evidence="2">
    <location>
        <begin position="440"/>
        <end position="460"/>
    </location>
</feature>
<dbReference type="EMBL" id="JACIJD010000015">
    <property type="protein sequence ID" value="MBB5695187.1"/>
    <property type="molecule type" value="Genomic_DNA"/>
</dbReference>
<evidence type="ECO:0000259" key="3">
    <source>
        <dbReference type="SMART" id="SM01080"/>
    </source>
</evidence>
<evidence type="ECO:0000313" key="5">
    <source>
        <dbReference type="Proteomes" id="UP000580654"/>
    </source>
</evidence>
<evidence type="ECO:0000256" key="2">
    <source>
        <dbReference type="SAM" id="Phobius"/>
    </source>
</evidence>
<keyword evidence="2" id="KW-0472">Membrane</keyword>
<dbReference type="Proteomes" id="UP000580654">
    <property type="component" value="Unassembled WGS sequence"/>
</dbReference>
<feature type="domain" description="CHASE2" evidence="3">
    <location>
        <begin position="21"/>
        <end position="391"/>
    </location>
</feature>
<feature type="compositionally biased region" description="Polar residues" evidence="1">
    <location>
        <begin position="543"/>
        <end position="553"/>
    </location>
</feature>
<gene>
    <name evidence="4" type="ORF">FHS87_003242</name>
</gene>
<protein>
    <recommendedName>
        <fullName evidence="3">CHASE2 domain-containing protein</fullName>
    </recommendedName>
</protein>
<keyword evidence="2" id="KW-1133">Transmembrane helix</keyword>
<dbReference type="RefSeq" id="WP_184520397.1">
    <property type="nucleotide sequence ID" value="NZ_JACIJD010000015.1"/>
</dbReference>
<dbReference type="Pfam" id="PF05226">
    <property type="entry name" value="CHASE2"/>
    <property type="match status" value="1"/>
</dbReference>
<feature type="region of interest" description="Disordered" evidence="1">
    <location>
        <begin position="531"/>
        <end position="553"/>
    </location>
</feature>